<gene>
    <name evidence="2" type="ORF">EDD34_0055</name>
</gene>
<evidence type="ECO:0000256" key="1">
    <source>
        <dbReference type="SAM" id="MobiDB-lite"/>
    </source>
</evidence>
<dbReference type="OrthoDB" id="4965508at2"/>
<organism evidence="2 3">
    <name type="scientific">Myceligenerans xiligouense</name>
    <dbReference type="NCBI Taxonomy" id="253184"/>
    <lineage>
        <taxon>Bacteria</taxon>
        <taxon>Bacillati</taxon>
        <taxon>Actinomycetota</taxon>
        <taxon>Actinomycetes</taxon>
        <taxon>Micrococcales</taxon>
        <taxon>Promicromonosporaceae</taxon>
        <taxon>Myceligenerans</taxon>
    </lineage>
</organism>
<feature type="region of interest" description="Disordered" evidence="1">
    <location>
        <begin position="84"/>
        <end position="105"/>
    </location>
</feature>
<evidence type="ECO:0000313" key="2">
    <source>
        <dbReference type="EMBL" id="RPF19506.1"/>
    </source>
</evidence>
<keyword evidence="3" id="KW-1185">Reference proteome</keyword>
<evidence type="ECO:0000313" key="3">
    <source>
        <dbReference type="Proteomes" id="UP000280501"/>
    </source>
</evidence>
<sequence length="105" mass="11461">MVGANDKEHRDDDAEASVRGQEDLDRIAARLEALVEQRDPGVKAAMSDHAADGDSDEYRAKEQRWNAAADEVRGIIRLMHQALGENDAPAKRTLNKPEPTADGIG</sequence>
<feature type="region of interest" description="Disordered" evidence="1">
    <location>
        <begin position="1"/>
        <end position="23"/>
    </location>
</feature>
<feature type="region of interest" description="Disordered" evidence="1">
    <location>
        <begin position="38"/>
        <end position="61"/>
    </location>
</feature>
<proteinExistence type="predicted"/>
<protein>
    <submittedName>
        <fullName evidence="2">Uncharacterized protein</fullName>
    </submittedName>
</protein>
<dbReference type="Gene3D" id="1.10.287.1060">
    <property type="entry name" value="ESAT-6-like"/>
    <property type="match status" value="1"/>
</dbReference>
<dbReference type="EMBL" id="RKQZ01000001">
    <property type="protein sequence ID" value="RPF19506.1"/>
    <property type="molecule type" value="Genomic_DNA"/>
</dbReference>
<dbReference type="AlphaFoldDB" id="A0A3N4YJC1"/>
<comment type="caution">
    <text evidence="2">The sequence shown here is derived from an EMBL/GenBank/DDBJ whole genome shotgun (WGS) entry which is preliminary data.</text>
</comment>
<feature type="compositionally biased region" description="Basic and acidic residues" evidence="1">
    <location>
        <begin position="49"/>
        <end position="61"/>
    </location>
</feature>
<dbReference type="Proteomes" id="UP000280501">
    <property type="component" value="Unassembled WGS sequence"/>
</dbReference>
<feature type="compositionally biased region" description="Basic and acidic residues" evidence="1">
    <location>
        <begin position="1"/>
        <end position="12"/>
    </location>
</feature>
<reference evidence="2 3" key="1">
    <citation type="submission" date="2018-11" db="EMBL/GenBank/DDBJ databases">
        <title>Sequencing the genomes of 1000 actinobacteria strains.</title>
        <authorList>
            <person name="Klenk H.-P."/>
        </authorList>
    </citation>
    <scope>NUCLEOTIDE SEQUENCE [LARGE SCALE GENOMIC DNA]</scope>
    <source>
        <strain evidence="2 3">DSM 15700</strain>
    </source>
</reference>
<name>A0A3N4YJC1_9MICO</name>
<accession>A0A3N4YJC1</accession>